<sequence length="286" mass="32979">MYTVTSEIYKETNFQPVKSTNGKVVSKFQFRYPNDEVSSTTTCAMLDEDGDLAVKRKKIPNFDLDIIEIEHSEATELRLVGLQVWRGALLLADFCFHKRHEFVNKQILELGAGVGLTSIAAAIYVPKVVCTDVNIGGILNVIKANISRNQKLLKTRGQINVLECDFKTPFEQYSQELIKAIDESDVVVAADVIYDDDLTDAFIQILDNIFAREIVTRRKKNIYIALEKRYVFTVSELEAVAPMFEYFLKKSMNKKWRFEYIHTDFPQYFQYERCEHLILLQITNSS</sequence>
<reference evidence="1" key="2">
    <citation type="submission" date="2020-05" db="UniProtKB">
        <authorList>
            <consortium name="EnsemblMetazoa"/>
        </authorList>
    </citation>
    <scope>IDENTIFICATION</scope>
    <source>
        <strain evidence="1">IAEA</strain>
    </source>
</reference>
<keyword evidence="2" id="KW-1185">Reference proteome</keyword>
<dbReference type="PANTHER" id="PTHR23108">
    <property type="entry name" value="METHYLTRANSFERASE-RELATED"/>
    <property type="match status" value="1"/>
</dbReference>
<dbReference type="Gene3D" id="3.40.50.150">
    <property type="entry name" value="Vaccinia Virus protein VP39"/>
    <property type="match status" value="1"/>
</dbReference>
<dbReference type="GO" id="GO:0008276">
    <property type="term" value="F:protein methyltransferase activity"/>
    <property type="evidence" value="ECO:0007669"/>
    <property type="project" value="InterPro"/>
</dbReference>
<dbReference type="InterPro" id="IPR019410">
    <property type="entry name" value="Methyltransf_16"/>
</dbReference>
<reference evidence="2" key="1">
    <citation type="submission" date="2014-03" db="EMBL/GenBank/DDBJ databases">
        <authorList>
            <person name="Aksoy S."/>
            <person name="Warren W."/>
            <person name="Wilson R.K."/>
        </authorList>
    </citation>
    <scope>NUCLEOTIDE SEQUENCE [LARGE SCALE GENOMIC DNA]</scope>
    <source>
        <strain evidence="2">IAEA</strain>
    </source>
</reference>
<dbReference type="AlphaFoldDB" id="A0A1A9X0M8"/>
<evidence type="ECO:0008006" key="3">
    <source>
        <dbReference type="Google" id="ProtNLM"/>
    </source>
</evidence>
<organism evidence="1 2">
    <name type="scientific">Glossina brevipalpis</name>
    <dbReference type="NCBI Taxonomy" id="37001"/>
    <lineage>
        <taxon>Eukaryota</taxon>
        <taxon>Metazoa</taxon>
        <taxon>Ecdysozoa</taxon>
        <taxon>Arthropoda</taxon>
        <taxon>Hexapoda</taxon>
        <taxon>Insecta</taxon>
        <taxon>Pterygota</taxon>
        <taxon>Neoptera</taxon>
        <taxon>Endopterygota</taxon>
        <taxon>Diptera</taxon>
        <taxon>Brachycera</taxon>
        <taxon>Muscomorpha</taxon>
        <taxon>Hippoboscoidea</taxon>
        <taxon>Glossinidae</taxon>
        <taxon>Glossina</taxon>
    </lineage>
</organism>
<dbReference type="EnsemblMetazoa" id="GBRI039787-RA">
    <property type="protein sequence ID" value="GBRI039787-PA"/>
    <property type="gene ID" value="GBRI039787"/>
</dbReference>
<evidence type="ECO:0000313" key="1">
    <source>
        <dbReference type="EnsemblMetazoa" id="GBRI039787-PA"/>
    </source>
</evidence>
<dbReference type="PANTHER" id="PTHR23108:SF0">
    <property type="entry name" value="METHYLTRANSFERASE-LIKE PROTEIN 22"/>
    <property type="match status" value="1"/>
</dbReference>
<dbReference type="Proteomes" id="UP000091820">
    <property type="component" value="Unassembled WGS sequence"/>
</dbReference>
<dbReference type="GO" id="GO:0005634">
    <property type="term" value="C:nucleus"/>
    <property type="evidence" value="ECO:0007669"/>
    <property type="project" value="TreeGrafter"/>
</dbReference>
<dbReference type="InterPro" id="IPR029063">
    <property type="entry name" value="SAM-dependent_MTases_sf"/>
</dbReference>
<dbReference type="VEuPathDB" id="VectorBase:GBRI039787"/>
<name>A0A1A9X0M8_9MUSC</name>
<proteinExistence type="predicted"/>
<dbReference type="InterPro" id="IPR038899">
    <property type="entry name" value="METTL22"/>
</dbReference>
<dbReference type="SUPFAM" id="SSF53335">
    <property type="entry name" value="S-adenosyl-L-methionine-dependent methyltransferases"/>
    <property type="match status" value="1"/>
</dbReference>
<dbReference type="Pfam" id="PF10294">
    <property type="entry name" value="Methyltransf_16"/>
    <property type="match status" value="1"/>
</dbReference>
<protein>
    <recommendedName>
        <fullName evidence="3">Methyltransferase-like protein 22</fullName>
    </recommendedName>
</protein>
<accession>A0A1A9X0M8</accession>
<dbReference type="STRING" id="37001.A0A1A9X0M8"/>
<evidence type="ECO:0000313" key="2">
    <source>
        <dbReference type="Proteomes" id="UP000091820"/>
    </source>
</evidence>